<organism evidence="2 3">
    <name type="scientific">Cyclotella atomus</name>
    <dbReference type="NCBI Taxonomy" id="382360"/>
    <lineage>
        <taxon>Eukaryota</taxon>
        <taxon>Sar</taxon>
        <taxon>Stramenopiles</taxon>
        <taxon>Ochrophyta</taxon>
        <taxon>Bacillariophyta</taxon>
        <taxon>Coscinodiscophyceae</taxon>
        <taxon>Thalassiosirophycidae</taxon>
        <taxon>Stephanodiscales</taxon>
        <taxon>Stephanodiscaceae</taxon>
        <taxon>Cyclotella</taxon>
    </lineage>
</organism>
<reference evidence="2 3" key="1">
    <citation type="submission" date="2024-10" db="EMBL/GenBank/DDBJ databases">
        <title>Updated reference genomes for cyclostephanoid diatoms.</title>
        <authorList>
            <person name="Roberts W.R."/>
            <person name="Alverson A.J."/>
        </authorList>
    </citation>
    <scope>NUCLEOTIDE SEQUENCE [LARGE SCALE GENOMIC DNA]</scope>
    <source>
        <strain evidence="2 3">AJA010-31</strain>
    </source>
</reference>
<keyword evidence="3" id="KW-1185">Reference proteome</keyword>
<dbReference type="Pfam" id="PF13191">
    <property type="entry name" value="AAA_16"/>
    <property type="match status" value="1"/>
</dbReference>
<gene>
    <name evidence="2" type="ORF">ACHAWO_008575</name>
</gene>
<dbReference type="InterPro" id="IPR027417">
    <property type="entry name" value="P-loop_NTPase"/>
</dbReference>
<dbReference type="PANTHER" id="PTHR43642:SF1">
    <property type="entry name" value="HYBRID SIGNAL TRANSDUCTION HISTIDINE KINASE G"/>
    <property type="match status" value="1"/>
</dbReference>
<dbReference type="Proteomes" id="UP001530400">
    <property type="component" value="Unassembled WGS sequence"/>
</dbReference>
<dbReference type="InterPro" id="IPR053159">
    <property type="entry name" value="Hybrid_Histidine_Kinase"/>
</dbReference>
<evidence type="ECO:0000313" key="2">
    <source>
        <dbReference type="EMBL" id="KAL3788765.1"/>
    </source>
</evidence>
<dbReference type="PANTHER" id="PTHR43642">
    <property type="entry name" value="HYBRID SIGNAL TRANSDUCTION HISTIDINE KINASE G"/>
    <property type="match status" value="1"/>
</dbReference>
<name>A0ABD3PL91_9STRA</name>
<dbReference type="EMBL" id="JALLPJ020000550">
    <property type="protein sequence ID" value="KAL3788765.1"/>
    <property type="molecule type" value="Genomic_DNA"/>
</dbReference>
<proteinExistence type="predicted"/>
<evidence type="ECO:0000259" key="1">
    <source>
        <dbReference type="Pfam" id="PF13191"/>
    </source>
</evidence>
<comment type="caution">
    <text evidence="2">The sequence shown here is derived from an EMBL/GenBank/DDBJ whole genome shotgun (WGS) entry which is preliminary data.</text>
</comment>
<accession>A0ABD3PL91</accession>
<sequence length="1575" mass="176520">MSSHASIGSHSTSSRRRREMIDAIQFDGLISPVGDFQFGCLFDDSSILADDGEESAFSLCLTDDDRPRDDEASVQIHEANGARSWDTMPMRTEDEHYGDSAASIPLRQSLSGVQEYDAIQFQGGESPLHCDDGFFTPDISARDADDLFLDPCQVVGPAHTVNYNVLAAMEALAGSQGATIGGTAAALTGVADNCLQSFTNESPSNNHSATNSYMQLSSAGFLNIDSTVPQNIAAQQRTSDQTSVNTSLIQQQCMQLQQQASQICWNSNMYQESDQWNDVSLPLVQWIKMEKMRALQDHKTSVLRKLNVAYGIGKLLQSSKPAQESCSVENFIIRESSHPCNNMNINNTGWEVVGIRMIDPPIAVQLISTAGGNTSALSSLPASACNMNDACKNDNLMGRDVSAIIVKNDSTFPERQSDFESVEMQLCCALGELLHFLFSEERVQHEGLGEGTDVEDVDAKQAAKKQSIESFSQVSINSNHDSDCSSPTELRSHHKFRPLVDYGYPPSISQIVRDLLSCGDGLFRPDNAFKSLKDMTDDVHLLFEEPTLLFERTYQGKQHLTIGGRLFGRSADMAEIADAYYRVASTGRCEIIIIGGHSGSGKTTLVQKAFESIKCTGGYFVERKFEEISTQSCINVVVSAFDDIAIELARSKSAEHLNIIYTNLMNEFGTWFELLTQVLPNVLMFISPHATTQHNQVGSNGDVNFMSLCFLLQRFMKVISASTGLGMLFLDDPISLSLLHSIFSGIDDLKSLLFVCSFRNNDAQNGQRISDFLESLSRLNTSLTTIHLDGMTENSVNLMISDALGIVPRLCSPLSSVVYRKTRGNPFHVGEFLRTLVDKDLVTYSLRQKRWLWDVDKAGDIPMTDDVLQLITAKMSILPNDAQMALKVASCFGIKVLASIIKSLSETEQYSTLQIDIDNTVQEGLLDFDGKQYKFAHDKVREASYELIGDAEKERFHFEIGKSLYSSCISQDDDDDKLFTTVEQINYGVPSLVSEEHRLSVAELNYKAGLASMKRWGFGGSFRCMQAARSLLSSDSWSSHYDFTLNLHYQLAKAAYPCGAIDVMKSTLNEIDQRGKCLEDKLDAFDLLVRMLQQHQDDMSLAFNTCCKTLKLLGEDVLFDEEISAITQIIDFGRTRINSSLISSSEMLNIPRTKCKRSTEIMRFYYHLVLVSYSKGDIDMGRGRGLLCGYYISRWVTYFLNQKVICRHTPVALGFYAAMLVHGFDERNCREALRFAKVALQFLNENEDDHEIPPTYLPVYGYVLCLSEPIQVLKNLTTVHSLVIKACVEMHRRAYEVSMRFGNISDAFSNLHFMIPRMIDCGEKLDVVKKQIDFFQELARAHSSSVLAKYMQWYQDTITGLCDEEAYPAANADECTITDATSIHIIRLCLPAVYLGQYERVQFLIRKWDGLSFDEKHRVPWRTILINYYNGLALTGLHRRKKSNKTHISRLQSCISVLDKASKFSEWNFKAKLCLLRAENLSIKGKYREAEVLYDSSIKAARVSRFIHEEALACELSARHYCEKKCAPDLDKARDKALSLYRQAENCYKEWGSPKKVIQMKEAIRMIVEEGKSPA</sequence>
<dbReference type="Gene3D" id="3.40.50.300">
    <property type="entry name" value="P-loop containing nucleotide triphosphate hydrolases"/>
    <property type="match status" value="1"/>
</dbReference>
<feature type="domain" description="Orc1-like AAA ATPase" evidence="1">
    <location>
        <begin position="565"/>
        <end position="732"/>
    </location>
</feature>
<protein>
    <recommendedName>
        <fullName evidence="1">Orc1-like AAA ATPase domain-containing protein</fullName>
    </recommendedName>
</protein>
<evidence type="ECO:0000313" key="3">
    <source>
        <dbReference type="Proteomes" id="UP001530400"/>
    </source>
</evidence>
<dbReference type="InterPro" id="IPR041664">
    <property type="entry name" value="AAA_16"/>
</dbReference>
<dbReference type="SUPFAM" id="SSF52540">
    <property type="entry name" value="P-loop containing nucleoside triphosphate hydrolases"/>
    <property type="match status" value="1"/>
</dbReference>